<dbReference type="OrthoDB" id="7676651at2"/>
<protein>
    <submittedName>
        <fullName evidence="2">Putative membrane protein</fullName>
    </submittedName>
</protein>
<dbReference type="Pfam" id="PF06912">
    <property type="entry name" value="DUF1275"/>
    <property type="match status" value="1"/>
</dbReference>
<feature type="transmembrane region" description="Helical" evidence="1">
    <location>
        <begin position="185"/>
        <end position="203"/>
    </location>
</feature>
<accession>R0CSL0</accession>
<keyword evidence="1" id="KW-1133">Transmembrane helix</keyword>
<comment type="caution">
    <text evidence="2">The sequence shown here is derived from an EMBL/GenBank/DDBJ whole genome shotgun (WGS) entry which is preliminary data.</text>
</comment>
<feature type="transmembrane region" description="Helical" evidence="1">
    <location>
        <begin position="126"/>
        <end position="147"/>
    </location>
</feature>
<dbReference type="PATRIC" id="fig|1292034.3.peg.3935"/>
<organism evidence="2 3">
    <name type="scientific">Caulobacter vibrioides OR37</name>
    <dbReference type="NCBI Taxonomy" id="1292034"/>
    <lineage>
        <taxon>Bacteria</taxon>
        <taxon>Pseudomonadati</taxon>
        <taxon>Pseudomonadota</taxon>
        <taxon>Alphaproteobacteria</taxon>
        <taxon>Caulobacterales</taxon>
        <taxon>Caulobacteraceae</taxon>
        <taxon>Caulobacter</taxon>
    </lineage>
</organism>
<gene>
    <name evidence="2" type="ORF">OR37_03969</name>
</gene>
<keyword evidence="1" id="KW-0812">Transmembrane</keyword>
<dbReference type="AlphaFoldDB" id="R0CSL0"/>
<dbReference type="EMBL" id="APMP01000040">
    <property type="protein sequence ID" value="ENZ79546.1"/>
    <property type="molecule type" value="Genomic_DNA"/>
</dbReference>
<feature type="transmembrane region" description="Helical" evidence="1">
    <location>
        <begin position="61"/>
        <end position="82"/>
    </location>
</feature>
<dbReference type="PANTHER" id="PTHR37314">
    <property type="entry name" value="SLR0142 PROTEIN"/>
    <property type="match status" value="1"/>
</dbReference>
<keyword evidence="1" id="KW-0472">Membrane</keyword>
<reference evidence="2 3" key="1">
    <citation type="journal article" date="2013" name="Genome Announc.">
        <title>Draft Genome Sequence for Caulobacter sp. Strain OR37, a Bacterium Tolerant to Heavy Metals.</title>
        <authorList>
            <person name="Utturkar S.M."/>
            <person name="Bollmann A."/>
            <person name="Brzoska R.M."/>
            <person name="Klingeman D.M."/>
            <person name="Epstein S.E."/>
            <person name="Palumbo A.V."/>
            <person name="Brown S.D."/>
        </authorList>
    </citation>
    <scope>NUCLEOTIDE SEQUENCE [LARGE SCALE GENOMIC DNA]</scope>
    <source>
        <strain evidence="2 3">OR37</strain>
    </source>
</reference>
<dbReference type="eggNOG" id="COG3619">
    <property type="taxonomic scope" value="Bacteria"/>
</dbReference>
<dbReference type="Proteomes" id="UP000013063">
    <property type="component" value="Unassembled WGS sequence"/>
</dbReference>
<keyword evidence="3" id="KW-1185">Reference proteome</keyword>
<dbReference type="InterPro" id="IPR010699">
    <property type="entry name" value="DUF1275"/>
</dbReference>
<dbReference type="STRING" id="1292034.OR37_03969"/>
<feature type="transmembrane region" description="Helical" evidence="1">
    <location>
        <begin position="17"/>
        <end position="41"/>
    </location>
</feature>
<evidence type="ECO:0000313" key="2">
    <source>
        <dbReference type="EMBL" id="ENZ79546.1"/>
    </source>
</evidence>
<dbReference type="PANTHER" id="PTHR37314:SF5">
    <property type="entry name" value="SLR0142 PROTEIN"/>
    <property type="match status" value="1"/>
</dbReference>
<feature type="transmembrane region" description="Helical" evidence="1">
    <location>
        <begin position="209"/>
        <end position="228"/>
    </location>
</feature>
<feature type="transmembrane region" description="Helical" evidence="1">
    <location>
        <begin position="94"/>
        <end position="114"/>
    </location>
</feature>
<evidence type="ECO:0000256" key="1">
    <source>
        <dbReference type="SAM" id="Phobius"/>
    </source>
</evidence>
<evidence type="ECO:0000313" key="3">
    <source>
        <dbReference type="Proteomes" id="UP000013063"/>
    </source>
</evidence>
<proteinExistence type="predicted"/>
<name>R0CSL0_CAUVI</name>
<dbReference type="RefSeq" id="WP_004624342.1">
    <property type="nucleotide sequence ID" value="NZ_APMP01000040.1"/>
</dbReference>
<sequence precursor="true">MNTTPVSPRPPGDGRTAVLAAFTAGFIDTVGFVGLFGLFTAHVTGNFVLIGAAIVTHHSGIVAKLLALPVFITAVAVTSLLIRRGRDNPRLAMGYVLFGQAMLLMAFMAAGLLLGPFRNGDQPAAILTGMIGVVAMAVQNAAARLLFSHMSPTTVMTGNVTQIVIDVVDLLHGPSAEAKARVGKMLPPVAAFALGAIGGGLGFVALGFWAVAIAVLAVFATLLTLIPFDLARAARDGRHG</sequence>